<comment type="similarity">
    <text evidence="10">Belongs to the TonB-dependent receptor family.</text>
</comment>
<dbReference type="STRING" id="1156395.DBT_1028"/>
<dbReference type="AlphaFoldDB" id="A0A1B9F6V9"/>
<dbReference type="GO" id="GO:0044718">
    <property type="term" value="P:siderophore transmembrane transport"/>
    <property type="evidence" value="ECO:0007669"/>
    <property type="project" value="TreeGrafter"/>
</dbReference>
<accession>A0A1B9F6V9</accession>
<reference evidence="14 15" key="1">
    <citation type="submission" date="2016-06" db="EMBL/GenBank/DDBJ databases">
        <title>Respiratory ammonification of nitrate coupled to the oxidation of elemental sulfur in deep-sea autotrophic thermophilic bacteria.</title>
        <authorList>
            <person name="Slobodkina G.B."/>
            <person name="Mardanov A.V."/>
            <person name="Ravin N.V."/>
            <person name="Frolova A.A."/>
            <person name="Viryasiv M.B."/>
            <person name="Chernyh N.A."/>
            <person name="Bonch-Osmolovskaya E.A."/>
            <person name="Slobodkin A.I."/>
        </authorList>
    </citation>
    <scope>NUCLEOTIDE SEQUENCE [LARGE SCALE GENOMIC DNA]</scope>
    <source>
        <strain evidence="14 15">S69</strain>
    </source>
</reference>
<keyword evidence="11" id="KW-1133">Transmembrane helix</keyword>
<evidence type="ECO:0000313" key="14">
    <source>
        <dbReference type="EMBL" id="OCC15677.1"/>
    </source>
</evidence>
<dbReference type="PANTHER" id="PTHR30069:SF29">
    <property type="entry name" value="HEMOGLOBIN AND HEMOGLOBIN-HAPTOGLOBIN-BINDING PROTEIN 1-RELATED"/>
    <property type="match status" value="1"/>
</dbReference>
<evidence type="ECO:0000256" key="8">
    <source>
        <dbReference type="ARBA" id="ARBA00023170"/>
    </source>
</evidence>
<dbReference type="InterPro" id="IPR012910">
    <property type="entry name" value="Plug_dom"/>
</dbReference>
<feature type="domain" description="TonB-dependent receptor plug" evidence="13">
    <location>
        <begin position="54"/>
        <end position="158"/>
    </location>
</feature>
<dbReference type="GO" id="GO:0009279">
    <property type="term" value="C:cell outer membrane"/>
    <property type="evidence" value="ECO:0007669"/>
    <property type="project" value="UniProtKB-SubCell"/>
</dbReference>
<dbReference type="InterPro" id="IPR036942">
    <property type="entry name" value="Beta-barrel_TonB_sf"/>
</dbReference>
<evidence type="ECO:0000256" key="7">
    <source>
        <dbReference type="ARBA" id="ARBA00023136"/>
    </source>
</evidence>
<evidence type="ECO:0000256" key="1">
    <source>
        <dbReference type="ARBA" id="ARBA00004571"/>
    </source>
</evidence>
<organism evidence="14 15">
    <name type="scientific">Dissulfuribacter thermophilus</name>
    <dbReference type="NCBI Taxonomy" id="1156395"/>
    <lineage>
        <taxon>Bacteria</taxon>
        <taxon>Pseudomonadati</taxon>
        <taxon>Thermodesulfobacteriota</taxon>
        <taxon>Dissulfuribacteria</taxon>
        <taxon>Dissulfuribacterales</taxon>
        <taxon>Dissulfuribacteraceae</taxon>
        <taxon>Dissulfuribacter</taxon>
    </lineage>
</organism>
<keyword evidence="8 14" id="KW-0675">Receptor</keyword>
<evidence type="ECO:0000256" key="10">
    <source>
        <dbReference type="RuleBase" id="RU003357"/>
    </source>
</evidence>
<keyword evidence="15" id="KW-1185">Reference proteome</keyword>
<gene>
    <name evidence="14" type="ORF">DBT_1028</name>
</gene>
<dbReference type="EMBL" id="MAGO01000004">
    <property type="protein sequence ID" value="OCC15677.1"/>
    <property type="molecule type" value="Genomic_DNA"/>
</dbReference>
<dbReference type="Gene3D" id="2.40.170.20">
    <property type="entry name" value="TonB-dependent receptor, beta-barrel domain"/>
    <property type="match status" value="1"/>
</dbReference>
<keyword evidence="7 10" id="KW-0472">Membrane</keyword>
<feature type="transmembrane region" description="Helical" evidence="11">
    <location>
        <begin position="7"/>
        <end position="23"/>
    </location>
</feature>
<proteinExistence type="inferred from homology"/>
<evidence type="ECO:0000259" key="12">
    <source>
        <dbReference type="Pfam" id="PF00593"/>
    </source>
</evidence>
<evidence type="ECO:0000256" key="5">
    <source>
        <dbReference type="ARBA" id="ARBA00022729"/>
    </source>
</evidence>
<keyword evidence="5" id="KW-0732">Signal</keyword>
<keyword evidence="9" id="KW-0998">Cell outer membrane</keyword>
<name>A0A1B9F6V9_9BACT</name>
<dbReference type="GO" id="GO:0015344">
    <property type="term" value="F:siderophore uptake transmembrane transporter activity"/>
    <property type="evidence" value="ECO:0007669"/>
    <property type="project" value="TreeGrafter"/>
</dbReference>
<keyword evidence="6 10" id="KW-0798">TonB box</keyword>
<dbReference type="Pfam" id="PF07715">
    <property type="entry name" value="Plug"/>
    <property type="match status" value="1"/>
</dbReference>
<evidence type="ECO:0000256" key="6">
    <source>
        <dbReference type="ARBA" id="ARBA00023077"/>
    </source>
</evidence>
<evidence type="ECO:0000259" key="13">
    <source>
        <dbReference type="Pfam" id="PF07715"/>
    </source>
</evidence>
<comment type="caution">
    <text evidence="14">The sequence shown here is derived from an EMBL/GenBank/DDBJ whole genome shotgun (WGS) entry which is preliminary data.</text>
</comment>
<evidence type="ECO:0000256" key="11">
    <source>
        <dbReference type="SAM" id="Phobius"/>
    </source>
</evidence>
<evidence type="ECO:0000256" key="3">
    <source>
        <dbReference type="ARBA" id="ARBA00022452"/>
    </source>
</evidence>
<keyword evidence="3" id="KW-1134">Transmembrane beta strand</keyword>
<comment type="subcellular location">
    <subcellularLocation>
        <location evidence="1">Cell outer membrane</location>
        <topology evidence="1">Multi-pass membrane protein</topology>
    </subcellularLocation>
</comment>
<dbReference type="PANTHER" id="PTHR30069">
    <property type="entry name" value="TONB-DEPENDENT OUTER MEMBRANE RECEPTOR"/>
    <property type="match status" value="1"/>
</dbReference>
<dbReference type="InterPro" id="IPR039426">
    <property type="entry name" value="TonB-dep_rcpt-like"/>
</dbReference>
<evidence type="ECO:0000256" key="2">
    <source>
        <dbReference type="ARBA" id="ARBA00022448"/>
    </source>
</evidence>
<keyword evidence="2" id="KW-0813">Transport</keyword>
<protein>
    <submittedName>
        <fullName evidence="14">TonB-dependent receptor</fullName>
    </submittedName>
</protein>
<dbReference type="Pfam" id="PF00593">
    <property type="entry name" value="TonB_dep_Rec_b-barrel"/>
    <property type="match status" value="1"/>
</dbReference>
<dbReference type="SUPFAM" id="SSF56935">
    <property type="entry name" value="Porins"/>
    <property type="match status" value="1"/>
</dbReference>
<evidence type="ECO:0000256" key="9">
    <source>
        <dbReference type="ARBA" id="ARBA00023237"/>
    </source>
</evidence>
<dbReference type="Gene3D" id="2.170.130.10">
    <property type="entry name" value="TonB-dependent receptor, plug domain"/>
    <property type="match status" value="1"/>
</dbReference>
<dbReference type="InterPro" id="IPR037066">
    <property type="entry name" value="Plug_dom_sf"/>
</dbReference>
<dbReference type="Proteomes" id="UP000093080">
    <property type="component" value="Unassembled WGS sequence"/>
</dbReference>
<sequence length="685" mass="77899">MKQGISITFVINFIMILVHVFGVDNSLANDRTELVFVGEDIDVITIASKRAESVKSAPAIASVETENRLKTLGIQTLGEALRLHSGFFTTKREWGTQPFLRGIEEGILFLYDSVPLTSDATKTIHPLDEDLSLFFVKRLELIKGPGSVIWGPDAFAGIVNVVPKRGRDVEGVDAQIVTGVPFGKAQVDFLWGKNKGLWEALIGLSASVTRPNNRDFTIVRFREAGDSNPVPPEQRIGKSNIDDSKNVELIFNFTWKDWLSLSGRWSEMEKNYVLSQTNNDLSWNGQRKSPFRFLKFEAKHPLTNGFTLTVNGYVNELKFHQKEIDISWEQTSRVYYGEVLFEREFSKHLGLITLGAGIRKNFITGAVIGKSFIPDFLQPENELFIPKIDQEDFNTSLKSLFVQVRRHWSKIDAWAGLRVDDHNQYNITWSHNIGLSYHPSFSWYMKFLYGTAFRTPYNQQLLGRTELDPESVNNVSINFHLSPMTIGQSDHTQFEGDLTLFWNRLRHHVKEDPYAGLSNAGHGDIWGIEIGMNLKPSSWFKLWTNATLQHYTGDDDAFKVLDFVFIRSDGTQIPHYTRWNSPFEKGPDVMTRLGITIVPKDGVELSTVLSYDGPWWVTYDKGKLRTKIEDKTTVDVTLHTKGLIPHSDAYIAIKNLLDERNDVPGIYSTYRSPGITVFLGLETRF</sequence>
<evidence type="ECO:0000256" key="4">
    <source>
        <dbReference type="ARBA" id="ARBA00022692"/>
    </source>
</evidence>
<keyword evidence="4 11" id="KW-0812">Transmembrane</keyword>
<evidence type="ECO:0000313" key="15">
    <source>
        <dbReference type="Proteomes" id="UP000093080"/>
    </source>
</evidence>
<dbReference type="InterPro" id="IPR000531">
    <property type="entry name" value="Beta-barrel_TonB"/>
</dbReference>
<feature type="domain" description="TonB-dependent receptor-like beta-barrel" evidence="12">
    <location>
        <begin position="209"/>
        <end position="596"/>
    </location>
</feature>